<evidence type="ECO:0000256" key="2">
    <source>
        <dbReference type="ARBA" id="ARBA00022600"/>
    </source>
</evidence>
<keyword evidence="6" id="KW-0067">ATP-binding</keyword>
<dbReference type="SUPFAM" id="SSF51161">
    <property type="entry name" value="Trimeric LpxA-like enzymes"/>
    <property type="match status" value="1"/>
</dbReference>
<feature type="domain" description="Nucleotidyl transferase" evidence="9">
    <location>
        <begin position="6"/>
        <end position="254"/>
    </location>
</feature>
<proteinExistence type="inferred from homology"/>
<gene>
    <name evidence="11" type="ORF">AMJ87_11575</name>
</gene>
<protein>
    <submittedName>
        <fullName evidence="11">Uncharacterized protein</fullName>
    </submittedName>
</protein>
<dbReference type="PATRIC" id="fig|1703780.3.peg.1859"/>
<dbReference type="Pfam" id="PF24894">
    <property type="entry name" value="Hexapep_GlmU"/>
    <property type="match status" value="1"/>
</dbReference>
<dbReference type="GO" id="GO:0005524">
    <property type="term" value="F:ATP binding"/>
    <property type="evidence" value="ECO:0007669"/>
    <property type="project" value="UniProtKB-KW"/>
</dbReference>
<dbReference type="PANTHER" id="PTHR43523:SF2">
    <property type="entry name" value="GLUCOSE-1-PHOSPHATE ADENYLYLTRANSFERASE"/>
    <property type="match status" value="1"/>
</dbReference>
<accession>A0A0S8G726</accession>
<dbReference type="AlphaFoldDB" id="A0A0S8G726"/>
<dbReference type="CDD" id="cd02508">
    <property type="entry name" value="ADP_Glucose_PP"/>
    <property type="match status" value="1"/>
</dbReference>
<evidence type="ECO:0000256" key="1">
    <source>
        <dbReference type="ARBA" id="ARBA00010443"/>
    </source>
</evidence>
<evidence type="ECO:0000313" key="12">
    <source>
        <dbReference type="Proteomes" id="UP000051096"/>
    </source>
</evidence>
<keyword evidence="2" id="KW-0321">Glycogen metabolism</keyword>
<name>A0A0S8G726_UNCW3</name>
<feature type="domain" description="Glucose-1-phosphate adenylyltransferase/Bifunctional protein GlmU-like C-terminal hexapeptide" evidence="10">
    <location>
        <begin position="283"/>
        <end position="376"/>
    </location>
</feature>
<dbReference type="InterPro" id="IPR056818">
    <property type="entry name" value="GlmU/GlgC-like_hexapep"/>
</dbReference>
<dbReference type="Gene3D" id="3.90.550.10">
    <property type="entry name" value="Spore Coat Polysaccharide Biosynthesis Protein SpsA, Chain A"/>
    <property type="match status" value="1"/>
</dbReference>
<keyword evidence="8" id="KW-0119">Carbohydrate metabolism</keyword>
<evidence type="ECO:0000313" key="11">
    <source>
        <dbReference type="EMBL" id="KPK68640.1"/>
    </source>
</evidence>
<dbReference type="InterPro" id="IPR029044">
    <property type="entry name" value="Nucleotide-diphossugar_trans"/>
</dbReference>
<evidence type="ECO:0000259" key="9">
    <source>
        <dbReference type="Pfam" id="PF00483"/>
    </source>
</evidence>
<dbReference type="PANTHER" id="PTHR43523">
    <property type="entry name" value="GLUCOSE-1-PHOSPHATE ADENYLYLTRANSFERASE-RELATED"/>
    <property type="match status" value="1"/>
</dbReference>
<dbReference type="CDD" id="cd04651">
    <property type="entry name" value="LbH_G1P_AT_C"/>
    <property type="match status" value="1"/>
</dbReference>
<evidence type="ECO:0000256" key="6">
    <source>
        <dbReference type="ARBA" id="ARBA00022840"/>
    </source>
</evidence>
<evidence type="ECO:0000256" key="7">
    <source>
        <dbReference type="ARBA" id="ARBA00023056"/>
    </source>
</evidence>
<reference evidence="11 12" key="1">
    <citation type="journal article" date="2015" name="Microbiome">
        <title>Genomic resolution of linkages in carbon, nitrogen, and sulfur cycling among widespread estuary sediment bacteria.</title>
        <authorList>
            <person name="Baker B.J."/>
            <person name="Lazar C.S."/>
            <person name="Teske A.P."/>
            <person name="Dick G.J."/>
        </authorList>
    </citation>
    <scope>NUCLEOTIDE SEQUENCE [LARGE SCALE GENOMIC DNA]</scope>
    <source>
        <strain evidence="11">SM23_60</strain>
    </source>
</reference>
<dbReference type="Gene3D" id="2.160.10.10">
    <property type="entry name" value="Hexapeptide repeat proteins"/>
    <property type="match status" value="1"/>
</dbReference>
<keyword evidence="4" id="KW-0548">Nucleotidyltransferase</keyword>
<evidence type="ECO:0000256" key="4">
    <source>
        <dbReference type="ARBA" id="ARBA00022695"/>
    </source>
</evidence>
<comment type="caution">
    <text evidence="11">The sequence shown here is derived from an EMBL/GenBank/DDBJ whole genome shotgun (WGS) entry which is preliminary data.</text>
</comment>
<dbReference type="EMBL" id="LJUO01000158">
    <property type="protein sequence ID" value="KPK68640.1"/>
    <property type="molecule type" value="Genomic_DNA"/>
</dbReference>
<dbReference type="Proteomes" id="UP000051096">
    <property type="component" value="Unassembled WGS sequence"/>
</dbReference>
<sequence length="412" mass="46110">MSNVLAFVLAGGRVDELLCLTERRPKSALPIFGIYRIIDCVLSNLMHAGIEHVGVLSQYRPSALVRHIGTGEHWDFIGRKRGIRILPPYRGFKASDWYKGTADAVYQNCAYIEEFNPRSVLIASADHVYRMDYRPFVQHHIETDADVTVCFTRTRKRSSRFGYGIIDRTGHLKKYVEKPETPPSTWASMTLYLFKTDVLIDALENNAHETSHEFGRDVLPALMNKHRIRAYRFSGYWAYARTIDSYYATNMDVLHSKVDLSKWQVRTNLVERCAHSERMPASINGDVVNSVISDGCTVNGTVRNSILSPGVIIENGAQVTDSIIYHDAHVGRKTHLKKTICDKDTTIGENCAIGVSGEETPSREYPELLHSGITLIGKKCTIPPGTTIGANTAIYSASEIGMRTIEPGSTLR</sequence>
<keyword evidence="7" id="KW-0320">Glycogen biosynthesis</keyword>
<dbReference type="InterPro" id="IPR011004">
    <property type="entry name" value="Trimer_LpxA-like_sf"/>
</dbReference>
<evidence type="ECO:0000256" key="5">
    <source>
        <dbReference type="ARBA" id="ARBA00022741"/>
    </source>
</evidence>
<evidence type="ECO:0000256" key="8">
    <source>
        <dbReference type="ARBA" id="ARBA00023277"/>
    </source>
</evidence>
<dbReference type="InterPro" id="IPR011831">
    <property type="entry name" value="ADP-Glc_PPase"/>
</dbReference>
<dbReference type="GO" id="GO:0008878">
    <property type="term" value="F:glucose-1-phosphate adenylyltransferase activity"/>
    <property type="evidence" value="ECO:0007669"/>
    <property type="project" value="InterPro"/>
</dbReference>
<dbReference type="InterPro" id="IPR005836">
    <property type="entry name" value="ADP_Glu_pyroP_CS"/>
</dbReference>
<evidence type="ECO:0000259" key="10">
    <source>
        <dbReference type="Pfam" id="PF24894"/>
    </source>
</evidence>
<dbReference type="InterPro" id="IPR005835">
    <property type="entry name" value="NTP_transferase_dom"/>
</dbReference>
<evidence type="ECO:0000256" key="3">
    <source>
        <dbReference type="ARBA" id="ARBA00022679"/>
    </source>
</evidence>
<dbReference type="Pfam" id="PF00483">
    <property type="entry name" value="NTP_transferase"/>
    <property type="match status" value="1"/>
</dbReference>
<dbReference type="GO" id="GO:0005978">
    <property type="term" value="P:glycogen biosynthetic process"/>
    <property type="evidence" value="ECO:0007669"/>
    <property type="project" value="UniProtKB-KW"/>
</dbReference>
<comment type="similarity">
    <text evidence="1">Belongs to the bacterial/plant glucose-1-phosphate adenylyltransferase family.</text>
</comment>
<dbReference type="SUPFAM" id="SSF53448">
    <property type="entry name" value="Nucleotide-diphospho-sugar transferases"/>
    <property type="match status" value="1"/>
</dbReference>
<organism evidence="11 12">
    <name type="scientific">candidate division WOR_3 bacterium SM23_60</name>
    <dbReference type="NCBI Taxonomy" id="1703780"/>
    <lineage>
        <taxon>Bacteria</taxon>
        <taxon>Bacteria division WOR-3</taxon>
    </lineage>
</organism>
<keyword evidence="5" id="KW-0547">Nucleotide-binding</keyword>
<keyword evidence="3" id="KW-0808">Transferase</keyword>
<dbReference type="PROSITE" id="PS00809">
    <property type="entry name" value="ADP_GLC_PYROPHOSPH_2"/>
    <property type="match status" value="1"/>
</dbReference>